<proteinExistence type="predicted"/>
<evidence type="ECO:0000313" key="2">
    <source>
        <dbReference type="EMBL" id="OCF30666.1"/>
    </source>
</evidence>
<evidence type="ECO:0000256" key="1">
    <source>
        <dbReference type="SAM" id="MobiDB-lite"/>
    </source>
</evidence>
<feature type="region of interest" description="Disordered" evidence="1">
    <location>
        <begin position="86"/>
        <end position="235"/>
    </location>
</feature>
<evidence type="ECO:0000313" key="3">
    <source>
        <dbReference type="Proteomes" id="UP000092666"/>
    </source>
</evidence>
<reference evidence="3" key="2">
    <citation type="submission" date="2013-12" db="EMBL/GenBank/DDBJ databases">
        <title>Evolution of pathogenesis and genome organization in the Tremellales.</title>
        <authorList>
            <person name="Cuomo C."/>
            <person name="Litvintseva A."/>
            <person name="Heitman J."/>
            <person name="Chen Y."/>
            <person name="Sun S."/>
            <person name="Springer D."/>
            <person name="Dromer F."/>
            <person name="Young S."/>
            <person name="Zeng Q."/>
            <person name="Chapman S."/>
            <person name="Gujja S."/>
            <person name="Saif S."/>
            <person name="Birren B."/>
        </authorList>
    </citation>
    <scope>NUCLEOTIDE SEQUENCE [LARGE SCALE GENOMIC DNA]</scope>
    <source>
        <strain evidence="3">BCC8398</strain>
    </source>
</reference>
<dbReference type="Proteomes" id="UP000092666">
    <property type="component" value="Unassembled WGS sequence"/>
</dbReference>
<keyword evidence="3" id="KW-1185">Reference proteome</keyword>
<sequence length="235" mass="24794">MADVEYSGEVEYAVAASERGLHRPSSTLQQDIELRQIELTFNPESREIQPSAGVSALLARNLRPCALGHAVASTVKSAFSTCCGGTSSTAMDRQASTIQSGQSTDGTHDLSGAGGSIAEQSTELRGSWRVAPSGDGRQSGGTTDAQYHLLNSVPSEPPRRRDDVMEYIAPQSSTQSQSNQSQESEVEQPISPLDNGEGQRGTNGWQTDYDVSPPDSSVGDQTPVGGSESITLSFA</sequence>
<protein>
    <submittedName>
        <fullName evidence="2">Uncharacterized protein</fullName>
    </submittedName>
</protein>
<feature type="compositionally biased region" description="Low complexity" evidence="1">
    <location>
        <begin position="171"/>
        <end position="183"/>
    </location>
</feature>
<dbReference type="AlphaFoldDB" id="A0A1B9GI28"/>
<dbReference type="EMBL" id="KV700144">
    <property type="protein sequence ID" value="OCF30666.1"/>
    <property type="molecule type" value="Genomic_DNA"/>
</dbReference>
<reference evidence="2 3" key="1">
    <citation type="submission" date="2013-07" db="EMBL/GenBank/DDBJ databases">
        <title>The Genome Sequence of Cryptococcus heveanensis BCC8398.</title>
        <authorList>
            <consortium name="The Broad Institute Genome Sequencing Platform"/>
            <person name="Cuomo C."/>
            <person name="Litvintseva A."/>
            <person name="Chen Y."/>
            <person name="Heitman J."/>
            <person name="Sun S."/>
            <person name="Springer D."/>
            <person name="Dromer F."/>
            <person name="Young S.K."/>
            <person name="Zeng Q."/>
            <person name="Gargeya S."/>
            <person name="Fitzgerald M."/>
            <person name="Abouelleil A."/>
            <person name="Alvarado L."/>
            <person name="Berlin A.M."/>
            <person name="Chapman S.B."/>
            <person name="Dewar J."/>
            <person name="Goldberg J."/>
            <person name="Griggs A."/>
            <person name="Gujja S."/>
            <person name="Hansen M."/>
            <person name="Howarth C."/>
            <person name="Imamovic A."/>
            <person name="Larimer J."/>
            <person name="McCowan C."/>
            <person name="Murphy C."/>
            <person name="Pearson M."/>
            <person name="Priest M."/>
            <person name="Roberts A."/>
            <person name="Saif S."/>
            <person name="Shea T."/>
            <person name="Sykes S."/>
            <person name="Wortman J."/>
            <person name="Nusbaum C."/>
            <person name="Birren B."/>
        </authorList>
    </citation>
    <scope>NUCLEOTIDE SEQUENCE [LARGE SCALE GENOMIC DNA]</scope>
    <source>
        <strain evidence="2 3">BCC8398</strain>
    </source>
</reference>
<feature type="compositionally biased region" description="Polar residues" evidence="1">
    <location>
        <begin position="86"/>
        <end position="105"/>
    </location>
</feature>
<name>A0A1B9GI28_9TREE</name>
<organism evidence="2 3">
    <name type="scientific">Kwoniella heveanensis BCC8398</name>
    <dbReference type="NCBI Taxonomy" id="1296120"/>
    <lineage>
        <taxon>Eukaryota</taxon>
        <taxon>Fungi</taxon>
        <taxon>Dikarya</taxon>
        <taxon>Basidiomycota</taxon>
        <taxon>Agaricomycotina</taxon>
        <taxon>Tremellomycetes</taxon>
        <taxon>Tremellales</taxon>
        <taxon>Cryptococcaceae</taxon>
        <taxon>Kwoniella</taxon>
    </lineage>
</organism>
<accession>A0A1B9GI28</accession>
<gene>
    <name evidence="2" type="ORF">I316_07714</name>
</gene>